<dbReference type="InterPro" id="IPR036249">
    <property type="entry name" value="Thioredoxin-like_sf"/>
</dbReference>
<proteinExistence type="predicted"/>
<dbReference type="SUPFAM" id="SSF52833">
    <property type="entry name" value="Thioredoxin-like"/>
    <property type="match status" value="1"/>
</dbReference>
<dbReference type="EMBL" id="KY290948">
    <property type="protein sequence ID" value="APU00580.1"/>
    <property type="molecule type" value="Genomic_DNA"/>
</dbReference>
<sequence>MIYLFGAEWCANCKMVKPMLANVEYTYVDVDTDEGVELTAKHHIRSLPTLVNTSTLDRFTGVPRNVANLKEKLGI</sequence>
<name>A0A219Y9D9_9CAUD</name>
<dbReference type="Pfam" id="PF00085">
    <property type="entry name" value="Thioredoxin"/>
    <property type="match status" value="1"/>
</dbReference>
<evidence type="ECO:0000313" key="3">
    <source>
        <dbReference type="Proteomes" id="UP000222894"/>
    </source>
</evidence>
<organism evidence="2 3">
    <name type="scientific">Aeromonas phage 44RR2.8t.2</name>
    <dbReference type="NCBI Taxonomy" id="1932900"/>
    <lineage>
        <taxon>Viruses</taxon>
        <taxon>Duplodnaviria</taxon>
        <taxon>Heunggongvirae</taxon>
        <taxon>Uroviricota</taxon>
        <taxon>Caudoviricetes</taxon>
        <taxon>Pantevenvirales</taxon>
        <taxon>Straboviridae</taxon>
        <taxon>Biquartavirus</taxon>
        <taxon>Biquartavirus 44RR2</taxon>
    </lineage>
</organism>
<feature type="domain" description="Thioredoxin" evidence="1">
    <location>
        <begin position="4"/>
        <end position="51"/>
    </location>
</feature>
<dbReference type="InterPro" id="IPR013766">
    <property type="entry name" value="Thioredoxin_domain"/>
</dbReference>
<protein>
    <recommendedName>
        <fullName evidence="1">Thioredoxin domain-containing protein</fullName>
    </recommendedName>
</protein>
<dbReference type="Proteomes" id="UP000222894">
    <property type="component" value="Genome"/>
</dbReference>
<evidence type="ECO:0000313" key="2">
    <source>
        <dbReference type="EMBL" id="APU00580.1"/>
    </source>
</evidence>
<evidence type="ECO:0000259" key="1">
    <source>
        <dbReference type="Pfam" id="PF00085"/>
    </source>
</evidence>
<dbReference type="Gene3D" id="3.40.30.10">
    <property type="entry name" value="Glutaredoxin"/>
    <property type="match status" value="1"/>
</dbReference>
<accession>A0A219Y9D9</accession>
<reference evidence="2 3" key="1">
    <citation type="journal article" date="2017" name="Sci. Rep.">
        <title>Characterization and diversity of phages infecting Aeromonas salmonicida subsp. salmonicida.</title>
        <authorList>
            <person name="Vincent A.T."/>
            <person name="Paquet V.E."/>
            <person name="Bernatchez A."/>
            <person name="Tremblay D.M."/>
            <person name="Moineau S."/>
            <person name="Charette S.J."/>
        </authorList>
    </citation>
    <scope>NUCLEOTIDE SEQUENCE [LARGE SCALE GENOMIC DNA]</scope>
</reference>
<dbReference type="CDD" id="cd02947">
    <property type="entry name" value="TRX_family"/>
    <property type="match status" value="1"/>
</dbReference>